<dbReference type="Pfam" id="PF08352">
    <property type="entry name" value="oligo_HPY"/>
    <property type="match status" value="1"/>
</dbReference>
<dbReference type="CDD" id="cd03257">
    <property type="entry name" value="ABC_NikE_OppD_transporters"/>
    <property type="match status" value="1"/>
</dbReference>
<dbReference type="PANTHER" id="PTHR43776">
    <property type="entry name" value="TRANSPORT ATP-BINDING PROTEIN"/>
    <property type="match status" value="1"/>
</dbReference>
<protein>
    <submittedName>
        <fullName evidence="6">Putative ABC transporter ATP-binding protein</fullName>
    </submittedName>
</protein>
<keyword evidence="2" id="KW-0813">Transport</keyword>
<keyword evidence="7" id="KW-1185">Reference proteome</keyword>
<evidence type="ECO:0000256" key="3">
    <source>
        <dbReference type="ARBA" id="ARBA00022741"/>
    </source>
</evidence>
<dbReference type="InterPro" id="IPR027417">
    <property type="entry name" value="P-loop_NTPase"/>
</dbReference>
<dbReference type="Proteomes" id="UP000431401">
    <property type="component" value="Unassembled WGS sequence"/>
</dbReference>
<dbReference type="InterPro" id="IPR017871">
    <property type="entry name" value="ABC_transporter-like_CS"/>
</dbReference>
<reference evidence="6 7" key="1">
    <citation type="submission" date="2019-10" db="EMBL/GenBank/DDBJ databases">
        <title>Nocardia macrotermitis sp. nov. and Nocardia aurantia sp. nov., isolated from the gut of fungus growing-termite Macrotermes natalensis.</title>
        <authorList>
            <person name="Benndorf R."/>
            <person name="Schwitalla J."/>
            <person name="Martin K."/>
            <person name="De Beer W."/>
            <person name="Kaster A.-K."/>
            <person name="Vollmers J."/>
            <person name="Poulsen M."/>
            <person name="Beemelmanns C."/>
        </authorList>
    </citation>
    <scope>NUCLEOTIDE SEQUENCE [LARGE SCALE GENOMIC DNA]</scope>
    <source>
        <strain evidence="6 7">RB56</strain>
    </source>
</reference>
<proteinExistence type="inferred from homology"/>
<dbReference type="InterPro" id="IPR003593">
    <property type="entry name" value="AAA+_ATPase"/>
</dbReference>
<evidence type="ECO:0000256" key="4">
    <source>
        <dbReference type="ARBA" id="ARBA00022840"/>
    </source>
</evidence>
<accession>A0A7K0E072</accession>
<keyword evidence="3" id="KW-0547">Nucleotide-binding</keyword>
<dbReference type="PANTHER" id="PTHR43776:SF7">
    <property type="entry name" value="D,D-DIPEPTIDE TRANSPORT ATP-BINDING PROTEIN DDPF-RELATED"/>
    <property type="match status" value="1"/>
</dbReference>
<comment type="caution">
    <text evidence="6">The sequence shown here is derived from an EMBL/GenBank/DDBJ whole genome shotgun (WGS) entry which is preliminary data.</text>
</comment>
<dbReference type="Pfam" id="PF00005">
    <property type="entry name" value="ABC_tran"/>
    <property type="match status" value="1"/>
</dbReference>
<organism evidence="6 7">
    <name type="scientific">Nocardia aurantia</name>
    <dbReference type="NCBI Taxonomy" id="2585199"/>
    <lineage>
        <taxon>Bacteria</taxon>
        <taxon>Bacillati</taxon>
        <taxon>Actinomycetota</taxon>
        <taxon>Actinomycetes</taxon>
        <taxon>Mycobacteriales</taxon>
        <taxon>Nocardiaceae</taxon>
        <taxon>Nocardia</taxon>
    </lineage>
</organism>
<evidence type="ECO:0000313" key="7">
    <source>
        <dbReference type="Proteomes" id="UP000431401"/>
    </source>
</evidence>
<comment type="similarity">
    <text evidence="1">Belongs to the ABC transporter superfamily.</text>
</comment>
<dbReference type="EMBL" id="WEGI01000017">
    <property type="protein sequence ID" value="MQY31198.1"/>
    <property type="molecule type" value="Genomic_DNA"/>
</dbReference>
<dbReference type="OrthoDB" id="8036461at2"/>
<evidence type="ECO:0000259" key="5">
    <source>
        <dbReference type="PROSITE" id="PS50893"/>
    </source>
</evidence>
<dbReference type="SMART" id="SM00382">
    <property type="entry name" value="AAA"/>
    <property type="match status" value="1"/>
</dbReference>
<gene>
    <name evidence="6" type="ORF">NRB56_68060</name>
</gene>
<name>A0A7K0E072_9NOCA</name>
<keyword evidence="4 6" id="KW-0067">ATP-binding</keyword>
<dbReference type="Gene3D" id="3.40.50.300">
    <property type="entry name" value="P-loop containing nucleotide triphosphate hydrolases"/>
    <property type="match status" value="1"/>
</dbReference>
<dbReference type="GO" id="GO:0005524">
    <property type="term" value="F:ATP binding"/>
    <property type="evidence" value="ECO:0007669"/>
    <property type="project" value="UniProtKB-KW"/>
</dbReference>
<evidence type="ECO:0000313" key="6">
    <source>
        <dbReference type="EMBL" id="MQY31198.1"/>
    </source>
</evidence>
<evidence type="ECO:0000256" key="1">
    <source>
        <dbReference type="ARBA" id="ARBA00005417"/>
    </source>
</evidence>
<feature type="domain" description="ABC transporter" evidence="5">
    <location>
        <begin position="17"/>
        <end position="256"/>
    </location>
</feature>
<dbReference type="AlphaFoldDB" id="A0A7K0E072"/>
<sequence length="264" mass="28546">MTTGTPVTPLLTATGLTRSYRLPRRVPWERPQVRHAVRDVGLTLPEGGHLGIVGESGSGKSTLLRLLLALERADAGTVRYRDRAVAGRDLRWFRREVQVVLQDPLDSLDPRGSVRDSIAEPLECLRIPGDHDARVAELLTAVGLEPDAAQRYPHEFSGGQRQRIAIARALAPQPAVLVGDEPFSALDASVRAQIIDLVRDLAARFGLSLILVSHDIGVVQQLCDELLVLKDGAVVESGSTAAILDAPEHPYTQALLRAVPALPT</sequence>
<dbReference type="RefSeq" id="WP_153348449.1">
    <property type="nucleotide sequence ID" value="NZ_WEGI01000017.1"/>
</dbReference>
<dbReference type="InterPro" id="IPR050319">
    <property type="entry name" value="ABC_transp_ATP-bind"/>
</dbReference>
<dbReference type="InterPro" id="IPR003439">
    <property type="entry name" value="ABC_transporter-like_ATP-bd"/>
</dbReference>
<dbReference type="PROSITE" id="PS50893">
    <property type="entry name" value="ABC_TRANSPORTER_2"/>
    <property type="match status" value="1"/>
</dbReference>
<dbReference type="SUPFAM" id="SSF52540">
    <property type="entry name" value="P-loop containing nucleoside triphosphate hydrolases"/>
    <property type="match status" value="1"/>
</dbReference>
<dbReference type="InterPro" id="IPR013563">
    <property type="entry name" value="Oligopep_ABC_C"/>
</dbReference>
<dbReference type="PROSITE" id="PS00211">
    <property type="entry name" value="ABC_TRANSPORTER_1"/>
    <property type="match status" value="1"/>
</dbReference>
<dbReference type="GO" id="GO:0015833">
    <property type="term" value="P:peptide transport"/>
    <property type="evidence" value="ECO:0007669"/>
    <property type="project" value="InterPro"/>
</dbReference>
<dbReference type="GO" id="GO:0055085">
    <property type="term" value="P:transmembrane transport"/>
    <property type="evidence" value="ECO:0007669"/>
    <property type="project" value="UniProtKB-ARBA"/>
</dbReference>
<evidence type="ECO:0000256" key="2">
    <source>
        <dbReference type="ARBA" id="ARBA00022448"/>
    </source>
</evidence>
<dbReference type="GO" id="GO:0016887">
    <property type="term" value="F:ATP hydrolysis activity"/>
    <property type="evidence" value="ECO:0007669"/>
    <property type="project" value="InterPro"/>
</dbReference>